<keyword evidence="6" id="KW-0411">Iron-sulfur</keyword>
<evidence type="ECO:0000259" key="7">
    <source>
        <dbReference type="PROSITE" id="PS51296"/>
    </source>
</evidence>
<dbReference type="PROSITE" id="PS51296">
    <property type="entry name" value="RIESKE"/>
    <property type="match status" value="1"/>
</dbReference>
<gene>
    <name evidence="8" type="ORF">LRP49_09135</name>
</gene>
<evidence type="ECO:0000256" key="4">
    <source>
        <dbReference type="ARBA" id="ARBA00023002"/>
    </source>
</evidence>
<dbReference type="Pfam" id="PF00848">
    <property type="entry name" value="Ring_hydroxyl_A"/>
    <property type="match status" value="1"/>
</dbReference>
<evidence type="ECO:0000256" key="1">
    <source>
        <dbReference type="ARBA" id="ARBA00001962"/>
    </source>
</evidence>
<evidence type="ECO:0000256" key="6">
    <source>
        <dbReference type="ARBA" id="ARBA00023014"/>
    </source>
</evidence>
<dbReference type="Gene3D" id="3.90.380.10">
    <property type="entry name" value="Naphthalene 1,2-dioxygenase Alpha Subunit, Chain A, domain 1"/>
    <property type="match status" value="1"/>
</dbReference>
<evidence type="ECO:0000256" key="5">
    <source>
        <dbReference type="ARBA" id="ARBA00023004"/>
    </source>
</evidence>
<dbReference type="CDD" id="cd03469">
    <property type="entry name" value="Rieske_RO_Alpha_N"/>
    <property type="match status" value="1"/>
</dbReference>
<keyword evidence="3" id="KW-0479">Metal-binding</keyword>
<dbReference type="RefSeq" id="WP_274141774.1">
    <property type="nucleotide sequence ID" value="NZ_JAJUBB010000005.1"/>
</dbReference>
<dbReference type="PANTHER" id="PTHR43756:SF5">
    <property type="entry name" value="CHOLINE MONOOXYGENASE, CHLOROPLASTIC"/>
    <property type="match status" value="1"/>
</dbReference>
<dbReference type="SUPFAM" id="SSF50022">
    <property type="entry name" value="ISP domain"/>
    <property type="match status" value="1"/>
</dbReference>
<dbReference type="InterPro" id="IPR036922">
    <property type="entry name" value="Rieske_2Fe-2S_sf"/>
</dbReference>
<feature type="domain" description="Rieske" evidence="7">
    <location>
        <begin position="55"/>
        <end position="162"/>
    </location>
</feature>
<reference evidence="8" key="1">
    <citation type="submission" date="2021-12" db="EMBL/GenBank/DDBJ databases">
        <title>Enterovibrio ZSDZ35 sp. nov. and Enterovibrio ZSDZ42 sp. nov., isolated from coastal seawater in Qingdao.</title>
        <authorList>
            <person name="Zhang P."/>
        </authorList>
    </citation>
    <scope>NUCLEOTIDE SEQUENCE</scope>
    <source>
        <strain evidence="8">ZSDZ35</strain>
    </source>
</reference>
<name>A0ABT5QM39_9GAMM</name>
<evidence type="ECO:0000256" key="3">
    <source>
        <dbReference type="ARBA" id="ARBA00022723"/>
    </source>
</evidence>
<keyword evidence="2" id="KW-0001">2Fe-2S</keyword>
<keyword evidence="4" id="KW-0560">Oxidoreductase</keyword>
<keyword evidence="9" id="KW-1185">Reference proteome</keyword>
<dbReference type="PRINTS" id="PR00090">
    <property type="entry name" value="RNGDIOXGNASE"/>
</dbReference>
<dbReference type="InterPro" id="IPR015879">
    <property type="entry name" value="Ring_hydroxy_dOase_asu_C_dom"/>
</dbReference>
<organism evidence="8 9">
    <name type="scientific">Enterovibrio qingdaonensis</name>
    <dbReference type="NCBI Taxonomy" id="2899818"/>
    <lineage>
        <taxon>Bacteria</taxon>
        <taxon>Pseudomonadati</taxon>
        <taxon>Pseudomonadota</taxon>
        <taxon>Gammaproteobacteria</taxon>
        <taxon>Vibrionales</taxon>
        <taxon>Vibrionaceae</taxon>
        <taxon>Enterovibrio</taxon>
    </lineage>
</organism>
<dbReference type="EMBL" id="JAJUBB010000005">
    <property type="protein sequence ID" value="MDD1781366.1"/>
    <property type="molecule type" value="Genomic_DNA"/>
</dbReference>
<dbReference type="GO" id="GO:0051213">
    <property type="term" value="F:dioxygenase activity"/>
    <property type="evidence" value="ECO:0007669"/>
    <property type="project" value="UniProtKB-KW"/>
</dbReference>
<keyword evidence="8" id="KW-0223">Dioxygenase</keyword>
<dbReference type="Proteomes" id="UP001149821">
    <property type="component" value="Unassembled WGS sequence"/>
</dbReference>
<dbReference type="InterPro" id="IPR001663">
    <property type="entry name" value="Rng_hydr_dOase-A"/>
</dbReference>
<evidence type="ECO:0000313" key="9">
    <source>
        <dbReference type="Proteomes" id="UP001149821"/>
    </source>
</evidence>
<evidence type="ECO:0000256" key="2">
    <source>
        <dbReference type="ARBA" id="ARBA00022714"/>
    </source>
</evidence>
<dbReference type="Pfam" id="PF00355">
    <property type="entry name" value="Rieske"/>
    <property type="match status" value="1"/>
</dbReference>
<accession>A0ABT5QM39</accession>
<dbReference type="SUPFAM" id="SSF55961">
    <property type="entry name" value="Bet v1-like"/>
    <property type="match status" value="1"/>
</dbReference>
<protein>
    <submittedName>
        <fullName evidence="8">Aromatic ring-hydroxylating dioxygenase subunit alpha</fullName>
    </submittedName>
</protein>
<comment type="cofactor">
    <cofactor evidence="1">
        <name>Fe cation</name>
        <dbReference type="ChEBI" id="CHEBI:24875"/>
    </cofactor>
</comment>
<evidence type="ECO:0000313" key="8">
    <source>
        <dbReference type="EMBL" id="MDD1781366.1"/>
    </source>
</evidence>
<dbReference type="Gene3D" id="2.102.10.10">
    <property type="entry name" value="Rieske [2Fe-2S] iron-sulphur domain"/>
    <property type="match status" value="1"/>
</dbReference>
<dbReference type="CDD" id="cd08884">
    <property type="entry name" value="RHO_alpha_C_GbcA-like"/>
    <property type="match status" value="1"/>
</dbReference>
<dbReference type="InterPro" id="IPR017941">
    <property type="entry name" value="Rieske_2Fe-2S"/>
</dbReference>
<keyword evidence="5" id="KW-0408">Iron</keyword>
<proteinExistence type="predicted"/>
<dbReference type="PANTHER" id="PTHR43756">
    <property type="entry name" value="CHOLINE MONOOXYGENASE, CHLOROPLASTIC"/>
    <property type="match status" value="1"/>
</dbReference>
<comment type="caution">
    <text evidence="8">The sequence shown here is derived from an EMBL/GenBank/DDBJ whole genome shotgun (WGS) entry which is preliminary data.</text>
</comment>
<sequence length="419" mass="48014">MDQLPVWNVDAETSPHALVKAMLKRRIPDYTLEQPFYNSEAIFQLDMEEIFSKEWIFAGMTCELPKKGSFITVDIGRNSVIVTRDNKNELRAFHNTCRHRGSKICLTHRGKMPKLVCPYHQWAYDLDGSLVYAGSDMGDDFDKSAFSLSTVQCRAAGGYIFVCLSDNPPPIDDFLNDLAFYLEPLDLDNAKVAVQSEIIEKANWKLVVENNRECYHCEGSHPELLNSLLEWDDNNDPRATPEFNALVEKMQTFWTDLDIPFKYQMRYNNRNRIVRTPLKEGTHSMTMDGQVACSKLLGRVTSPDLGALRILHLPNSWNHGMGDNLIAFQILPVSPQETKVITRWLVHKDAKEGVDYDPENLRKVWDATNAQDRTLSENNQLGVNSAGYRPGPYSKTYEFGVINFVNWYCERLETNLNNE</sequence>